<keyword evidence="3" id="KW-1185">Reference proteome</keyword>
<dbReference type="Proteomes" id="UP000050794">
    <property type="component" value="Unassembled WGS sequence"/>
</dbReference>
<organism evidence="3 4">
    <name type="scientific">Toxocara canis</name>
    <name type="common">Canine roundworm</name>
    <dbReference type="NCBI Taxonomy" id="6265"/>
    <lineage>
        <taxon>Eukaryota</taxon>
        <taxon>Metazoa</taxon>
        <taxon>Ecdysozoa</taxon>
        <taxon>Nematoda</taxon>
        <taxon>Chromadorea</taxon>
        <taxon>Rhabditida</taxon>
        <taxon>Spirurina</taxon>
        <taxon>Ascaridomorpha</taxon>
        <taxon>Ascaridoidea</taxon>
        <taxon>Toxocaridae</taxon>
        <taxon>Toxocara</taxon>
    </lineage>
</organism>
<reference evidence="2 3" key="2">
    <citation type="submission" date="2018-11" db="EMBL/GenBank/DDBJ databases">
        <authorList>
            <consortium name="Pathogen Informatics"/>
        </authorList>
    </citation>
    <scope>NUCLEOTIDE SEQUENCE [LARGE SCALE GENOMIC DNA]</scope>
</reference>
<feature type="coiled-coil region" evidence="1">
    <location>
        <begin position="40"/>
        <end position="67"/>
    </location>
</feature>
<dbReference type="EMBL" id="UYWY01027906">
    <property type="protein sequence ID" value="VDM51305.1"/>
    <property type="molecule type" value="Genomic_DNA"/>
</dbReference>
<keyword evidence="1" id="KW-0175">Coiled coil</keyword>
<name>A0A183VGW4_TOXCA</name>
<reference evidence="4" key="1">
    <citation type="submission" date="2016-06" db="UniProtKB">
        <authorList>
            <consortium name="WormBaseParasite"/>
        </authorList>
    </citation>
    <scope>IDENTIFICATION</scope>
</reference>
<evidence type="ECO:0000313" key="2">
    <source>
        <dbReference type="EMBL" id="VDM51305.1"/>
    </source>
</evidence>
<evidence type="ECO:0000313" key="4">
    <source>
        <dbReference type="WBParaSite" id="TCNE_0001998801-mRNA-1"/>
    </source>
</evidence>
<evidence type="ECO:0000313" key="3">
    <source>
        <dbReference type="Proteomes" id="UP000050794"/>
    </source>
</evidence>
<evidence type="ECO:0000256" key="1">
    <source>
        <dbReference type="SAM" id="Coils"/>
    </source>
</evidence>
<dbReference type="WBParaSite" id="TCNE_0001998801-mRNA-1">
    <property type="protein sequence ID" value="TCNE_0001998801-mRNA-1"/>
    <property type="gene ID" value="TCNE_0001998801"/>
</dbReference>
<dbReference type="AlphaFoldDB" id="A0A183VGW4"/>
<gene>
    <name evidence="2" type="ORF">TCNE_LOCUS19984</name>
</gene>
<sequence length="129" mass="15050">MESEVKDVWYTDYSGVLACVTSVALFSRCWPIADFFASKLNALFRRGKTEDEEISKLEEELNEERRQLGLLSPTAQFAAYFKKERRVNKLNMQYKALGKFTHFDGHFYSAVYLYNNCYRLSSEEGMVVI</sequence>
<protein>
    <submittedName>
        <fullName evidence="4">WASH-7_C domain-containing protein</fullName>
    </submittedName>
</protein>
<proteinExistence type="predicted"/>
<accession>A0A183VGW4</accession>